<accession>A0A9N9ABD2</accession>
<keyword evidence="1" id="KW-0479">Metal-binding</keyword>
<dbReference type="GO" id="GO:0008270">
    <property type="term" value="F:zinc ion binding"/>
    <property type="evidence" value="ECO:0007669"/>
    <property type="project" value="UniProtKB-KW"/>
</dbReference>
<comment type="caution">
    <text evidence="5">The sequence shown here is derived from an EMBL/GenBank/DDBJ whole genome shotgun (WGS) entry which is preliminary data.</text>
</comment>
<dbReference type="SUPFAM" id="SSF57667">
    <property type="entry name" value="beta-beta-alpha zinc fingers"/>
    <property type="match status" value="1"/>
</dbReference>
<feature type="domain" description="BED-type" evidence="4">
    <location>
        <begin position="48"/>
        <end position="93"/>
    </location>
</feature>
<keyword evidence="6" id="KW-1185">Reference proteome</keyword>
<dbReference type="GO" id="GO:0003677">
    <property type="term" value="F:DNA binding"/>
    <property type="evidence" value="ECO:0007669"/>
    <property type="project" value="InterPro"/>
</dbReference>
<evidence type="ECO:0000256" key="1">
    <source>
        <dbReference type="ARBA" id="ARBA00022723"/>
    </source>
</evidence>
<dbReference type="SUPFAM" id="SSF53098">
    <property type="entry name" value="Ribonuclease H-like"/>
    <property type="match status" value="1"/>
</dbReference>
<dbReference type="EMBL" id="CAJVPY010001493">
    <property type="protein sequence ID" value="CAG8524144.1"/>
    <property type="molecule type" value="Genomic_DNA"/>
</dbReference>
<name>A0A9N9ABD2_9GLOM</name>
<keyword evidence="3" id="KW-0862">Zinc</keyword>
<reference evidence="5" key="1">
    <citation type="submission" date="2021-06" db="EMBL/GenBank/DDBJ databases">
        <authorList>
            <person name="Kallberg Y."/>
            <person name="Tangrot J."/>
            <person name="Rosling A."/>
        </authorList>
    </citation>
    <scope>NUCLEOTIDE SEQUENCE</scope>
    <source>
        <strain evidence="5">MA453B</strain>
    </source>
</reference>
<dbReference type="AlphaFoldDB" id="A0A9N9ABD2"/>
<evidence type="ECO:0000256" key="3">
    <source>
        <dbReference type="ARBA" id="ARBA00022833"/>
    </source>
</evidence>
<evidence type="ECO:0000259" key="4">
    <source>
        <dbReference type="Pfam" id="PF02892"/>
    </source>
</evidence>
<keyword evidence="2" id="KW-0863">Zinc-finger</keyword>
<protein>
    <submittedName>
        <fullName evidence="5">27077_t:CDS:1</fullName>
    </submittedName>
</protein>
<evidence type="ECO:0000313" key="5">
    <source>
        <dbReference type="EMBL" id="CAG8524144.1"/>
    </source>
</evidence>
<dbReference type="Proteomes" id="UP000789405">
    <property type="component" value="Unassembled WGS sequence"/>
</dbReference>
<evidence type="ECO:0000256" key="2">
    <source>
        <dbReference type="ARBA" id="ARBA00022771"/>
    </source>
</evidence>
<dbReference type="InterPro" id="IPR036236">
    <property type="entry name" value="Znf_C2H2_sf"/>
</dbReference>
<dbReference type="InterPro" id="IPR003656">
    <property type="entry name" value="Znf_BED"/>
</dbReference>
<dbReference type="InterPro" id="IPR012337">
    <property type="entry name" value="RNaseH-like_sf"/>
</dbReference>
<organism evidence="5 6">
    <name type="scientific">Dentiscutata erythropus</name>
    <dbReference type="NCBI Taxonomy" id="1348616"/>
    <lineage>
        <taxon>Eukaryota</taxon>
        <taxon>Fungi</taxon>
        <taxon>Fungi incertae sedis</taxon>
        <taxon>Mucoromycota</taxon>
        <taxon>Glomeromycotina</taxon>
        <taxon>Glomeromycetes</taxon>
        <taxon>Diversisporales</taxon>
        <taxon>Gigasporaceae</taxon>
        <taxon>Dentiscutata</taxon>
    </lineage>
</organism>
<sequence>MQRNLLTMFENQNLISDSDDESSLLITGSDGVQQSRQRPGNNSRKSICWNYFKLIEVSENETVVKCIIEGCNTKYIWRGSTSNLLGHIKRRHQNNVGNSGVQLSRRRRRSRNNYRKAYVGDIFAQLNRVMDQKQDVLLMDAIRNTFIVPSASPLKVINSLKSSDHINLQIELPLDEQINKLYKHLSDRLKSKVQKAKSIMLSIYKIYSEFIKTFEDIIEALDQWKLKNLKFISNNKNFYDQLKEKYPDIIHISTNVNESSDSLIAKSLKRWDIENTSTQGISNIAIAVKNATENLCNVKLFNNYNNDSFIGKNVDDFKRDLLDNLPVSIFYILVELFKPLKHIEVVTERNVTDLLVKATNILSEISQFTFDMEYKTLESFLKFLIRSYRSYFYKQVSLFLDPRLQPINFLSDELGKFVLDKYQAYYSQNPSSSDNNLAFEELTKYISRTQYQSDENIDVYKWWQNSKHEFPGLATLAREYSPFVSDKVDKVGEVQLNNLKNFIEIYQNDDMIDKTAFLDCNMKHINL</sequence>
<proteinExistence type="predicted"/>
<dbReference type="SMART" id="SM00614">
    <property type="entry name" value="ZnF_BED"/>
    <property type="match status" value="1"/>
</dbReference>
<dbReference type="Pfam" id="PF02892">
    <property type="entry name" value="zf-BED"/>
    <property type="match status" value="1"/>
</dbReference>
<dbReference type="OrthoDB" id="2434287at2759"/>
<evidence type="ECO:0000313" key="6">
    <source>
        <dbReference type="Proteomes" id="UP000789405"/>
    </source>
</evidence>
<gene>
    <name evidence="5" type="ORF">DERYTH_LOCUS4021</name>
</gene>